<feature type="domain" description="Response regulatory" evidence="16">
    <location>
        <begin position="382"/>
        <end position="498"/>
    </location>
</feature>
<evidence type="ECO:0000256" key="5">
    <source>
        <dbReference type="ARBA" id="ARBA00022553"/>
    </source>
</evidence>
<dbReference type="SMART" id="SM00448">
    <property type="entry name" value="REC"/>
    <property type="match status" value="1"/>
</dbReference>
<dbReference type="SMART" id="SM00388">
    <property type="entry name" value="HisKA"/>
    <property type="match status" value="1"/>
</dbReference>
<dbReference type="GO" id="GO:0005524">
    <property type="term" value="F:ATP binding"/>
    <property type="evidence" value="ECO:0007669"/>
    <property type="project" value="UniProtKB-KW"/>
</dbReference>
<evidence type="ECO:0000256" key="12">
    <source>
        <dbReference type="ARBA" id="ARBA00023306"/>
    </source>
</evidence>
<protein>
    <recommendedName>
        <fullName evidence="13">Circadian input-output histidine kinase CikA</fullName>
        <ecNumber evidence="4">2.7.13.3</ecNumber>
    </recommendedName>
</protein>
<dbReference type="InterPro" id="IPR003594">
    <property type="entry name" value="HATPase_dom"/>
</dbReference>
<dbReference type="EC" id="2.7.13.3" evidence="4"/>
<gene>
    <name evidence="17" type="ORF">KME60_28080</name>
</gene>
<dbReference type="GO" id="GO:0000155">
    <property type="term" value="F:phosphorelay sensor kinase activity"/>
    <property type="evidence" value="ECO:0007669"/>
    <property type="project" value="InterPro"/>
</dbReference>
<keyword evidence="5 14" id="KW-0597">Phosphoprotein</keyword>
<dbReference type="InterPro" id="IPR036097">
    <property type="entry name" value="HisK_dim/P_sf"/>
</dbReference>
<dbReference type="PROSITE" id="PS50109">
    <property type="entry name" value="HIS_KIN"/>
    <property type="match status" value="1"/>
</dbReference>
<dbReference type="CDD" id="cd17546">
    <property type="entry name" value="REC_hyHK_CKI1_RcsC-like"/>
    <property type="match status" value="1"/>
</dbReference>
<evidence type="ECO:0000256" key="13">
    <source>
        <dbReference type="ARBA" id="ARBA00074306"/>
    </source>
</evidence>
<sequence length="592" mass="66556">MLETIPQGIVFVDDDGEGWVNQTAAMQLGLSQGEKEPITISLAMTKLRMKADNQGWLTTQAAEFFSKPDAEIRDWQWFFTQPQPKVLSLSSTPVHVRNVLGRLWVLDDISERKQAEVATQKAKEIAEAATHAKSEFLANMSHEIRTPLNGILGYAQILEKDRALTDPQKRGLKIIRQCAEHLLTLINDILDLSKIEARKMELYPKDFDFPNFLLEVADICRVRAEQKGILLIYETLSPLPKFVRADEKRLRQVLLNILGNAVKFTEKGRVTFKVGWKENFDSPKICFQIEDTGIGIAIDQLEVIFSPFQQVGDTRKTEGTGLGLSISRQLVQMMGGEVQVKSTLGEGSIFWFDLGLESIDGLTNVQAKDSRRIIGYEGQRRKILIVDDQWTNRSVLVNFLEPLGFELVQAEDGLDGLNKAQKIQPDGILIDLVMPRMDGFEAIRQIKASPDLQGVVAIANSASIFNYDQQACQEAGCDGFISKPIQEAELLAQLQTCLHLKWVYEENTSQQIRSDQPFNATSATLLAPPPEELNSLLDLAMMGDIKGISEQAGRLAQQDSRWVPFALQLRQLAEGFKERQILELIEQYQVEN</sequence>
<comment type="caution">
    <text evidence="17">The sequence shown here is derived from an EMBL/GenBank/DDBJ whole genome shotgun (WGS) entry which is preliminary data.</text>
</comment>
<organism evidence="17 18">
    <name type="scientific">Cyanomargarita calcarea GSE-NOS-MK-12-04C</name>
    <dbReference type="NCBI Taxonomy" id="2839659"/>
    <lineage>
        <taxon>Bacteria</taxon>
        <taxon>Bacillati</taxon>
        <taxon>Cyanobacteriota</taxon>
        <taxon>Cyanophyceae</taxon>
        <taxon>Nostocales</taxon>
        <taxon>Cyanomargaritaceae</taxon>
        <taxon>Cyanomargarita</taxon>
    </lineage>
</organism>
<dbReference type="PROSITE" id="PS50110">
    <property type="entry name" value="RESPONSE_REGULATORY"/>
    <property type="match status" value="1"/>
</dbReference>
<evidence type="ECO:0000256" key="8">
    <source>
        <dbReference type="ARBA" id="ARBA00022777"/>
    </source>
</evidence>
<keyword evidence="10" id="KW-0902">Two-component regulatory system</keyword>
<keyword evidence="11" id="KW-0472">Membrane</keyword>
<evidence type="ECO:0000256" key="10">
    <source>
        <dbReference type="ARBA" id="ARBA00023012"/>
    </source>
</evidence>
<evidence type="ECO:0000256" key="11">
    <source>
        <dbReference type="ARBA" id="ARBA00023136"/>
    </source>
</evidence>
<dbReference type="CDD" id="cd00082">
    <property type="entry name" value="HisKA"/>
    <property type="match status" value="1"/>
</dbReference>
<dbReference type="Pfam" id="PF02518">
    <property type="entry name" value="HATPase_c"/>
    <property type="match status" value="1"/>
</dbReference>
<name>A0A951QS33_9CYAN</name>
<keyword evidence="12" id="KW-0131">Cell cycle</keyword>
<dbReference type="InterPro" id="IPR036890">
    <property type="entry name" value="HATPase_C_sf"/>
</dbReference>
<reference evidence="17" key="2">
    <citation type="journal article" date="2022" name="Microbiol. Resour. Announc.">
        <title>Metagenome Sequencing to Explore Phylogenomics of Terrestrial Cyanobacteria.</title>
        <authorList>
            <person name="Ward R.D."/>
            <person name="Stajich J.E."/>
            <person name="Johansen J.R."/>
            <person name="Huntemann M."/>
            <person name="Clum A."/>
            <person name="Foster B."/>
            <person name="Foster B."/>
            <person name="Roux S."/>
            <person name="Palaniappan K."/>
            <person name="Varghese N."/>
            <person name="Mukherjee S."/>
            <person name="Reddy T.B.K."/>
            <person name="Daum C."/>
            <person name="Copeland A."/>
            <person name="Chen I.A."/>
            <person name="Ivanova N.N."/>
            <person name="Kyrpides N.C."/>
            <person name="Shapiro N."/>
            <person name="Eloe-Fadrosh E.A."/>
            <person name="Pietrasiak N."/>
        </authorList>
    </citation>
    <scope>NUCLEOTIDE SEQUENCE</scope>
    <source>
        <strain evidence="17">GSE-NOS-MK-12-04C</strain>
    </source>
</reference>
<dbReference type="Gene3D" id="1.10.287.130">
    <property type="match status" value="1"/>
</dbReference>
<evidence type="ECO:0000256" key="14">
    <source>
        <dbReference type="PROSITE-ProRule" id="PRU00169"/>
    </source>
</evidence>
<feature type="modified residue" description="4-aspartylphosphate" evidence="14">
    <location>
        <position position="431"/>
    </location>
</feature>
<dbReference type="FunFam" id="1.10.287.130:FF:000038">
    <property type="entry name" value="Sensory transduction histidine kinase"/>
    <property type="match status" value="1"/>
</dbReference>
<evidence type="ECO:0000256" key="1">
    <source>
        <dbReference type="ARBA" id="ARBA00000085"/>
    </source>
</evidence>
<dbReference type="SUPFAM" id="SSF55874">
    <property type="entry name" value="ATPase domain of HSP90 chaperone/DNA topoisomerase II/histidine kinase"/>
    <property type="match status" value="1"/>
</dbReference>
<dbReference type="EMBL" id="JAHHGZ010000040">
    <property type="protein sequence ID" value="MBW4671177.1"/>
    <property type="molecule type" value="Genomic_DNA"/>
</dbReference>
<evidence type="ECO:0000313" key="17">
    <source>
        <dbReference type="EMBL" id="MBW4671177.1"/>
    </source>
</evidence>
<dbReference type="SMART" id="SM00387">
    <property type="entry name" value="HATPase_c"/>
    <property type="match status" value="1"/>
</dbReference>
<evidence type="ECO:0000256" key="4">
    <source>
        <dbReference type="ARBA" id="ARBA00012438"/>
    </source>
</evidence>
<comment type="similarity">
    <text evidence="3">In the N-terminal section; belongs to the phytochrome family.</text>
</comment>
<dbReference type="InterPro" id="IPR001789">
    <property type="entry name" value="Sig_transdc_resp-reg_receiver"/>
</dbReference>
<dbReference type="Gene3D" id="3.40.50.2300">
    <property type="match status" value="1"/>
</dbReference>
<evidence type="ECO:0000256" key="7">
    <source>
        <dbReference type="ARBA" id="ARBA00022741"/>
    </source>
</evidence>
<evidence type="ECO:0000256" key="6">
    <source>
        <dbReference type="ARBA" id="ARBA00022679"/>
    </source>
</evidence>
<dbReference type="GO" id="GO:0016020">
    <property type="term" value="C:membrane"/>
    <property type="evidence" value="ECO:0007669"/>
    <property type="project" value="UniProtKB-SubCell"/>
</dbReference>
<comment type="subcellular location">
    <subcellularLocation>
        <location evidence="2">Membrane</location>
    </subcellularLocation>
</comment>
<evidence type="ECO:0000256" key="9">
    <source>
        <dbReference type="ARBA" id="ARBA00022840"/>
    </source>
</evidence>
<dbReference type="PANTHER" id="PTHR45339">
    <property type="entry name" value="HYBRID SIGNAL TRANSDUCTION HISTIDINE KINASE J"/>
    <property type="match status" value="1"/>
</dbReference>
<dbReference type="Proteomes" id="UP000729701">
    <property type="component" value="Unassembled WGS sequence"/>
</dbReference>
<dbReference type="Pfam" id="PF00512">
    <property type="entry name" value="HisKA"/>
    <property type="match status" value="1"/>
</dbReference>
<dbReference type="PANTHER" id="PTHR45339:SF1">
    <property type="entry name" value="HYBRID SIGNAL TRANSDUCTION HISTIDINE KINASE J"/>
    <property type="match status" value="1"/>
</dbReference>
<evidence type="ECO:0000259" key="16">
    <source>
        <dbReference type="PROSITE" id="PS50110"/>
    </source>
</evidence>
<dbReference type="InterPro" id="IPR003661">
    <property type="entry name" value="HisK_dim/P_dom"/>
</dbReference>
<proteinExistence type="inferred from homology"/>
<keyword evidence="9" id="KW-0067">ATP-binding</keyword>
<feature type="domain" description="Histidine kinase" evidence="15">
    <location>
        <begin position="139"/>
        <end position="358"/>
    </location>
</feature>
<evidence type="ECO:0000256" key="2">
    <source>
        <dbReference type="ARBA" id="ARBA00004370"/>
    </source>
</evidence>
<dbReference type="Pfam" id="PF00072">
    <property type="entry name" value="Response_reg"/>
    <property type="match status" value="1"/>
</dbReference>
<evidence type="ECO:0000259" key="15">
    <source>
        <dbReference type="PROSITE" id="PS50109"/>
    </source>
</evidence>
<dbReference type="SUPFAM" id="SSF52172">
    <property type="entry name" value="CheY-like"/>
    <property type="match status" value="1"/>
</dbReference>
<keyword evidence="7" id="KW-0547">Nucleotide-binding</keyword>
<dbReference type="AlphaFoldDB" id="A0A951QS33"/>
<dbReference type="PRINTS" id="PR00344">
    <property type="entry name" value="BCTRLSENSOR"/>
</dbReference>
<dbReference type="CDD" id="cd16922">
    <property type="entry name" value="HATPase_EvgS-ArcB-TorS-like"/>
    <property type="match status" value="1"/>
</dbReference>
<reference evidence="17" key="1">
    <citation type="submission" date="2021-05" db="EMBL/GenBank/DDBJ databases">
        <authorList>
            <person name="Pietrasiak N."/>
            <person name="Ward R."/>
            <person name="Stajich J.E."/>
            <person name="Kurbessoian T."/>
        </authorList>
    </citation>
    <scope>NUCLEOTIDE SEQUENCE</scope>
    <source>
        <strain evidence="17">GSE-NOS-MK-12-04C</strain>
    </source>
</reference>
<dbReference type="InterPro" id="IPR005467">
    <property type="entry name" value="His_kinase_dom"/>
</dbReference>
<keyword evidence="6" id="KW-0808">Transferase</keyword>
<dbReference type="InterPro" id="IPR011006">
    <property type="entry name" value="CheY-like_superfamily"/>
</dbReference>
<evidence type="ECO:0000256" key="3">
    <source>
        <dbReference type="ARBA" id="ARBA00006402"/>
    </source>
</evidence>
<dbReference type="Gene3D" id="3.30.450.20">
    <property type="entry name" value="PAS domain"/>
    <property type="match status" value="1"/>
</dbReference>
<keyword evidence="8" id="KW-0418">Kinase</keyword>
<dbReference type="InterPro" id="IPR004358">
    <property type="entry name" value="Sig_transdc_His_kin-like_C"/>
</dbReference>
<comment type="catalytic activity">
    <reaction evidence="1">
        <text>ATP + protein L-histidine = ADP + protein N-phospho-L-histidine.</text>
        <dbReference type="EC" id="2.7.13.3"/>
    </reaction>
</comment>
<dbReference type="SUPFAM" id="SSF47384">
    <property type="entry name" value="Homodimeric domain of signal transducing histidine kinase"/>
    <property type="match status" value="1"/>
</dbReference>
<dbReference type="FunFam" id="3.30.565.10:FF:000010">
    <property type="entry name" value="Sensor histidine kinase RcsC"/>
    <property type="match status" value="1"/>
</dbReference>
<accession>A0A951QS33</accession>
<evidence type="ECO:0000313" key="18">
    <source>
        <dbReference type="Proteomes" id="UP000729701"/>
    </source>
</evidence>
<dbReference type="Gene3D" id="3.30.565.10">
    <property type="entry name" value="Histidine kinase-like ATPase, C-terminal domain"/>
    <property type="match status" value="1"/>
</dbReference>